<dbReference type="PANTHER" id="PTHR30069:SF29">
    <property type="entry name" value="HEMOGLOBIN AND HEMOGLOBIN-HAPTOGLOBIN-BINDING PROTEIN 1-RELATED"/>
    <property type="match status" value="1"/>
</dbReference>
<dbReference type="Pfam" id="PF13715">
    <property type="entry name" value="CarbopepD_reg_2"/>
    <property type="match status" value="1"/>
</dbReference>
<dbReference type="GO" id="GO:0044718">
    <property type="term" value="P:siderophore transmembrane transport"/>
    <property type="evidence" value="ECO:0007669"/>
    <property type="project" value="TreeGrafter"/>
</dbReference>
<dbReference type="PANTHER" id="PTHR30069">
    <property type="entry name" value="TONB-DEPENDENT OUTER MEMBRANE RECEPTOR"/>
    <property type="match status" value="1"/>
</dbReference>
<evidence type="ECO:0000256" key="9">
    <source>
        <dbReference type="ARBA" id="ARBA00023237"/>
    </source>
</evidence>
<reference evidence="15" key="1">
    <citation type="submission" date="2016-10" db="EMBL/GenBank/DDBJ databases">
        <authorList>
            <person name="Varghese N."/>
            <person name="Submissions S."/>
        </authorList>
    </citation>
    <scope>NUCLEOTIDE SEQUENCE [LARGE SCALE GENOMIC DNA]</scope>
    <source>
        <strain evidence="15">CGMCC 1.8704</strain>
    </source>
</reference>
<dbReference type="InterPro" id="IPR012910">
    <property type="entry name" value="Plug_dom"/>
</dbReference>
<dbReference type="SUPFAM" id="SSF49464">
    <property type="entry name" value="Carboxypeptidase regulatory domain-like"/>
    <property type="match status" value="1"/>
</dbReference>
<evidence type="ECO:0000256" key="6">
    <source>
        <dbReference type="ARBA" id="ARBA00023077"/>
    </source>
</evidence>
<dbReference type="Gene3D" id="2.170.130.10">
    <property type="entry name" value="TonB-dependent receptor, plug domain"/>
    <property type="match status" value="1"/>
</dbReference>
<feature type="domain" description="TonB-dependent receptor-like beta-barrel" evidence="12">
    <location>
        <begin position="279"/>
        <end position="699"/>
    </location>
</feature>
<evidence type="ECO:0000313" key="15">
    <source>
        <dbReference type="Proteomes" id="UP000198657"/>
    </source>
</evidence>
<dbReference type="Proteomes" id="UP000198657">
    <property type="component" value="Unassembled WGS sequence"/>
</dbReference>
<evidence type="ECO:0000256" key="7">
    <source>
        <dbReference type="ARBA" id="ARBA00023136"/>
    </source>
</evidence>
<keyword evidence="3 10" id="KW-1134">Transmembrane beta strand</keyword>
<evidence type="ECO:0000259" key="12">
    <source>
        <dbReference type="Pfam" id="PF00593"/>
    </source>
</evidence>
<dbReference type="InterPro" id="IPR039426">
    <property type="entry name" value="TonB-dep_rcpt-like"/>
</dbReference>
<keyword evidence="4 10" id="KW-0812">Transmembrane</keyword>
<evidence type="ECO:0000256" key="3">
    <source>
        <dbReference type="ARBA" id="ARBA00022452"/>
    </source>
</evidence>
<proteinExistence type="inferred from homology"/>
<keyword evidence="9 10" id="KW-0998">Cell outer membrane</keyword>
<evidence type="ECO:0000256" key="4">
    <source>
        <dbReference type="ARBA" id="ARBA00022692"/>
    </source>
</evidence>
<dbReference type="InterPro" id="IPR036942">
    <property type="entry name" value="Beta-barrel_TonB_sf"/>
</dbReference>
<dbReference type="GO" id="GO:0009279">
    <property type="term" value="C:cell outer membrane"/>
    <property type="evidence" value="ECO:0007669"/>
    <property type="project" value="UniProtKB-SubCell"/>
</dbReference>
<dbReference type="PROSITE" id="PS52016">
    <property type="entry name" value="TONB_DEPENDENT_REC_3"/>
    <property type="match status" value="1"/>
</dbReference>
<evidence type="ECO:0000256" key="11">
    <source>
        <dbReference type="RuleBase" id="RU003357"/>
    </source>
</evidence>
<evidence type="ECO:0000256" key="5">
    <source>
        <dbReference type="ARBA" id="ARBA00022729"/>
    </source>
</evidence>
<comment type="similarity">
    <text evidence="10 11">Belongs to the TonB-dependent receptor family.</text>
</comment>
<dbReference type="Gene3D" id="2.60.40.1120">
    <property type="entry name" value="Carboxypeptidase-like, regulatory domain"/>
    <property type="match status" value="1"/>
</dbReference>
<feature type="domain" description="TonB-dependent receptor plug" evidence="13">
    <location>
        <begin position="128"/>
        <end position="231"/>
    </location>
</feature>
<dbReference type="STRING" id="604089.SAMN04487942_2787"/>
<dbReference type="SUPFAM" id="SSF56935">
    <property type="entry name" value="Porins"/>
    <property type="match status" value="1"/>
</dbReference>
<organism evidence="14 15">
    <name type="scientific">Flavobacterium sinopsychrotolerans</name>
    <dbReference type="NCBI Taxonomy" id="604089"/>
    <lineage>
        <taxon>Bacteria</taxon>
        <taxon>Pseudomonadati</taxon>
        <taxon>Bacteroidota</taxon>
        <taxon>Flavobacteriia</taxon>
        <taxon>Flavobacteriales</taxon>
        <taxon>Flavobacteriaceae</taxon>
        <taxon>Flavobacterium</taxon>
    </lineage>
</organism>
<name>A0A1H8PVM9_9FLAO</name>
<evidence type="ECO:0000256" key="10">
    <source>
        <dbReference type="PROSITE-ProRule" id="PRU01360"/>
    </source>
</evidence>
<evidence type="ECO:0000259" key="13">
    <source>
        <dbReference type="Pfam" id="PF07715"/>
    </source>
</evidence>
<keyword evidence="5" id="KW-0732">Signal</keyword>
<evidence type="ECO:0000256" key="1">
    <source>
        <dbReference type="ARBA" id="ARBA00004571"/>
    </source>
</evidence>
<dbReference type="Gene3D" id="2.40.170.20">
    <property type="entry name" value="TonB-dependent receptor, beta-barrel domain"/>
    <property type="match status" value="1"/>
</dbReference>
<dbReference type="Pfam" id="PF00593">
    <property type="entry name" value="TonB_dep_Rec_b-barrel"/>
    <property type="match status" value="1"/>
</dbReference>
<dbReference type="GO" id="GO:0015344">
    <property type="term" value="F:siderophore uptake transmembrane transporter activity"/>
    <property type="evidence" value="ECO:0007669"/>
    <property type="project" value="TreeGrafter"/>
</dbReference>
<protein>
    <submittedName>
        <fullName evidence="14">Outer membrane receptor for ferrienterochelin and colicins</fullName>
    </submittedName>
</protein>
<dbReference type="InterPro" id="IPR037066">
    <property type="entry name" value="Plug_dom_sf"/>
</dbReference>
<evidence type="ECO:0000256" key="8">
    <source>
        <dbReference type="ARBA" id="ARBA00023170"/>
    </source>
</evidence>
<gene>
    <name evidence="14" type="ORF">SAMN04487942_2787</name>
</gene>
<keyword evidence="15" id="KW-1185">Reference proteome</keyword>
<evidence type="ECO:0000313" key="14">
    <source>
        <dbReference type="EMBL" id="SEO46010.1"/>
    </source>
</evidence>
<keyword evidence="7 10" id="KW-0472">Membrane</keyword>
<dbReference type="AlphaFoldDB" id="A0A1H8PVM9"/>
<keyword evidence="8 14" id="KW-0675">Receptor</keyword>
<keyword evidence="2 10" id="KW-0813">Transport</keyword>
<dbReference type="EMBL" id="FODN01000007">
    <property type="protein sequence ID" value="SEO46010.1"/>
    <property type="molecule type" value="Genomic_DNA"/>
</dbReference>
<evidence type="ECO:0000256" key="2">
    <source>
        <dbReference type="ARBA" id="ARBA00022448"/>
    </source>
</evidence>
<comment type="subcellular location">
    <subcellularLocation>
        <location evidence="1 10">Cell outer membrane</location>
        <topology evidence="1 10">Multi-pass membrane protein</topology>
    </subcellularLocation>
</comment>
<keyword evidence="6 11" id="KW-0798">TonB box</keyword>
<accession>A0A1H8PVM9</accession>
<dbReference type="Pfam" id="PF07715">
    <property type="entry name" value="Plug"/>
    <property type="match status" value="1"/>
</dbReference>
<dbReference type="InterPro" id="IPR008969">
    <property type="entry name" value="CarboxyPept-like_regulatory"/>
</dbReference>
<sequence>MSKFNLSIVKKLYVLFIFLMFHFGYSQEKTNLSGFVSSEKKGVSEALVSLIGTKYTAQTDSLGKYNIENIAEGNYKVQIVADGFQTLKKNITVKSNENNILDFELSNTENQLNEVVVSGTLKAVKRLESAVPVEVYSPIFFKKNPTASIYEALQNVNGVRPQLNCGVCNTGDIHINGLEGPYTLVLIDGMPIVSSLSTVYGLSGIPNSLVERIEIVKGPASSLYGSEAVGGLINIITKNPTNAPLFSADVFSTSWLETNVDLGVKLNVGKKATALLGINYFRYNQKIDNDNDNFTDVTLSDRISLFQKWTFDRKENRLFTIAARGVYEDRFGGDVRWEKKHRGGDEIYGESIYTKRAELIGSYQLPFQEKLMLSFSGNVHFQDSRYGTTSYIANQKIGFLQLTWDKKIGKNDLLTGIATRYNYYDDNTPATSKLGNNNPEKTWLPGIFVQNEITFTKKHKLLLGMRYDYNSFHGSILTPRIAYKWKLNDNNIIRLNAGTGFRVVNLFTEDHAALTGAREIVIANNLKPEQSINANLNYIKKINFANGTFIGIETSFFHTRFSNKIVSDYDTDANQIIYDNINGYAISQGISTNIDFNFPNGLKIITGASLLDNKNVENGRKETPFLTEKFTATWSVSYKIQAIDLNVDYTGNVYSPMHLPLLSALDPRAPESPWYSLQNIQFTYSGLKNFEFYAGIKNLLNFLPKQNNPFLIARTNDPFDKNVTYDANGQVLATPENPYGLTFDTTYVYGPNQGIRSFFGLRYILK</sequence>
<dbReference type="InterPro" id="IPR000531">
    <property type="entry name" value="Beta-barrel_TonB"/>
</dbReference>